<proteinExistence type="predicted"/>
<evidence type="ECO:0000313" key="2">
    <source>
        <dbReference type="Proteomes" id="UP000018416"/>
    </source>
</evidence>
<dbReference type="EMBL" id="APQU01000010">
    <property type="protein sequence ID" value="ENW30656.1"/>
    <property type="molecule type" value="Genomic_DNA"/>
</dbReference>
<dbReference type="PATRIC" id="fig|1217668.3.peg.1196"/>
<comment type="caution">
    <text evidence="1">The sequence shown here is derived from an EMBL/GenBank/DDBJ whole genome shotgun (WGS) entry which is preliminary data.</text>
</comment>
<dbReference type="RefSeq" id="WP_005107087.1">
    <property type="nucleotide sequence ID" value="NZ_KB849836.1"/>
</dbReference>
<organism evidence="1 2">
    <name type="scientific">Acinetobacter lwoffii NIPH 478</name>
    <dbReference type="NCBI Taxonomy" id="1217668"/>
    <lineage>
        <taxon>Bacteria</taxon>
        <taxon>Pseudomonadati</taxon>
        <taxon>Pseudomonadota</taxon>
        <taxon>Gammaproteobacteria</taxon>
        <taxon>Moraxellales</taxon>
        <taxon>Moraxellaceae</taxon>
        <taxon>Acinetobacter</taxon>
    </lineage>
</organism>
<protein>
    <submittedName>
        <fullName evidence="1">Uncharacterized protein</fullName>
    </submittedName>
</protein>
<sequence>MSKLKVRKKKFNPNRVSPAATRQYQHDASLRRDMAQKFPMEMEYVGHHVHEYIERKKLDEKELFDLFSDSKTLPFHIALGAYDWQNMGIVLVLDHIKPCEWFIHTNIHLMNIHEEETNMVTVPYEQRVPEMHHCELWQGKADAKVDLGMGLKKVGWKGLKQELADAIDARKDIPDGHAIECMQIYISADVEFKSLAAYKEYLAVTSWLKQGTAVAERNLRSLWVQEQYSAQLNGQGYGIEHAV</sequence>
<dbReference type="AlphaFoldDB" id="N9HM89"/>
<accession>N9HM89</accession>
<gene>
    <name evidence="1" type="ORF">F923_01226</name>
</gene>
<name>N9HM89_ACILW</name>
<dbReference type="Proteomes" id="UP000018416">
    <property type="component" value="Unassembled WGS sequence"/>
</dbReference>
<dbReference type="HOGENOM" id="CLU_1145304_0_0_6"/>
<evidence type="ECO:0000313" key="1">
    <source>
        <dbReference type="EMBL" id="ENW30656.1"/>
    </source>
</evidence>
<reference evidence="1 2" key="1">
    <citation type="submission" date="2013-02" db="EMBL/GenBank/DDBJ databases">
        <title>The Genome Sequence of Acinetobacter lwoffii NIPH 478.</title>
        <authorList>
            <consortium name="The Broad Institute Genome Sequencing Platform"/>
            <consortium name="The Broad Institute Genome Sequencing Center for Infectious Disease"/>
            <person name="Cerqueira G."/>
            <person name="Feldgarden M."/>
            <person name="Courvalin P."/>
            <person name="Perichon B."/>
            <person name="Grillot-Courvalin C."/>
            <person name="Clermont D."/>
            <person name="Rocha E."/>
            <person name="Yoon E.-J."/>
            <person name="Nemec A."/>
            <person name="Walker B."/>
            <person name="Young S.K."/>
            <person name="Zeng Q."/>
            <person name="Gargeya S."/>
            <person name="Fitzgerald M."/>
            <person name="Haas B."/>
            <person name="Abouelleil A."/>
            <person name="Alvarado L."/>
            <person name="Arachchi H.M."/>
            <person name="Berlin A.M."/>
            <person name="Chapman S.B."/>
            <person name="Dewar J."/>
            <person name="Goldberg J."/>
            <person name="Griggs A."/>
            <person name="Gujja S."/>
            <person name="Hansen M."/>
            <person name="Howarth C."/>
            <person name="Imamovic A."/>
            <person name="Larimer J."/>
            <person name="McCowan C."/>
            <person name="Murphy C."/>
            <person name="Neiman D."/>
            <person name="Pearson M."/>
            <person name="Priest M."/>
            <person name="Roberts A."/>
            <person name="Saif S."/>
            <person name="Shea T."/>
            <person name="Sisk P."/>
            <person name="Sykes S."/>
            <person name="Wortman J."/>
            <person name="Nusbaum C."/>
            <person name="Birren B."/>
        </authorList>
    </citation>
    <scope>NUCLEOTIDE SEQUENCE [LARGE SCALE GENOMIC DNA]</scope>
    <source>
        <strain evidence="1 2">NIPH 478</strain>
    </source>
</reference>